<comment type="caution">
    <text evidence="1">The sequence shown here is derived from an EMBL/GenBank/DDBJ whole genome shotgun (WGS) entry which is preliminary data.</text>
</comment>
<evidence type="ECO:0000313" key="2">
    <source>
        <dbReference type="Proteomes" id="UP001242480"/>
    </source>
</evidence>
<sequence>MDDRMIAATLAAAVLAKTEIPPGKSAAAVAIHTYQRLLRGVGKVHLGAAAKAPEPAPAAAAKTVAGIKVWPPKK</sequence>
<evidence type="ECO:0008006" key="3">
    <source>
        <dbReference type="Google" id="ProtNLM"/>
    </source>
</evidence>
<gene>
    <name evidence="1" type="ORF">QO011_006250</name>
</gene>
<accession>A0ABU0JFZ8</accession>
<protein>
    <recommendedName>
        <fullName evidence="3">Antifreeze protein</fullName>
    </recommendedName>
</protein>
<evidence type="ECO:0000313" key="1">
    <source>
        <dbReference type="EMBL" id="MDQ0473216.1"/>
    </source>
</evidence>
<organism evidence="1 2">
    <name type="scientific">Labrys wisconsinensis</name>
    <dbReference type="NCBI Taxonomy" id="425677"/>
    <lineage>
        <taxon>Bacteria</taxon>
        <taxon>Pseudomonadati</taxon>
        <taxon>Pseudomonadota</taxon>
        <taxon>Alphaproteobacteria</taxon>
        <taxon>Hyphomicrobiales</taxon>
        <taxon>Xanthobacteraceae</taxon>
        <taxon>Labrys</taxon>
    </lineage>
</organism>
<dbReference type="RefSeq" id="WP_307281191.1">
    <property type="nucleotide sequence ID" value="NZ_JAUSVX010000015.1"/>
</dbReference>
<dbReference type="Proteomes" id="UP001242480">
    <property type="component" value="Unassembled WGS sequence"/>
</dbReference>
<name>A0ABU0JFZ8_9HYPH</name>
<dbReference type="EMBL" id="JAUSVX010000015">
    <property type="protein sequence ID" value="MDQ0473216.1"/>
    <property type="molecule type" value="Genomic_DNA"/>
</dbReference>
<proteinExistence type="predicted"/>
<reference evidence="1 2" key="1">
    <citation type="submission" date="2023-07" db="EMBL/GenBank/DDBJ databases">
        <title>Genomic Encyclopedia of Type Strains, Phase IV (KMG-IV): sequencing the most valuable type-strain genomes for metagenomic binning, comparative biology and taxonomic classification.</title>
        <authorList>
            <person name="Goeker M."/>
        </authorList>
    </citation>
    <scope>NUCLEOTIDE SEQUENCE [LARGE SCALE GENOMIC DNA]</scope>
    <source>
        <strain evidence="1 2">DSM 19619</strain>
    </source>
</reference>
<keyword evidence="2" id="KW-1185">Reference proteome</keyword>